<dbReference type="GO" id="GO:0005737">
    <property type="term" value="C:cytoplasm"/>
    <property type="evidence" value="ECO:0007669"/>
    <property type="project" value="TreeGrafter"/>
</dbReference>
<dbReference type="Gene3D" id="3.40.50.12660">
    <property type="match status" value="1"/>
</dbReference>
<evidence type="ECO:0000256" key="1">
    <source>
        <dbReference type="ARBA" id="ARBA00009005"/>
    </source>
</evidence>
<keyword evidence="7" id="KW-1185">Reference proteome</keyword>
<dbReference type="GO" id="GO:0006915">
    <property type="term" value="P:apoptotic process"/>
    <property type="evidence" value="ECO:0007669"/>
    <property type="project" value="UniProtKB-KW"/>
</dbReference>
<protein>
    <submittedName>
        <fullName evidence="6">Caspase family protein</fullName>
    </submittedName>
</protein>
<sequence>MMWDFGDHTYTPGQEQQRPRSAVYPPQQSPYPPAAHSPSPFMPVVQHTPSYSSSHSSAHSQYGMPLAAPSSYPSGGVPRSPVDIRVEYSNESSHVHRSRRHSHSHSHSHSPRPPQVVQQAPGHHGAQGHVAQPHPQQQHYAPLQMPSPHFEYSKCTGRKKALCIGVNYIGTQEQLSGCINDAHNVRNFLITHCGYRSEDIVLLTDDSRNPRQIPTRQNMIDGMKWLVRSAQKHDALFFHYSGHGSQVKDRDGDEVDGFDEVILPVDFRKAGIITDDVMHDIMVTPLPTGCRLTALFDSCHSGTALDLPYLYHTDGRLKGTRIARAHQQRKASSADVISFSGCKDSQTSADTVEDGVAAGAMSYAFIRSWRHNPNQTYKELLVSVRKILREHYSQKPQLSSSHKIDTNLKFIL</sequence>
<dbReference type="InterPro" id="IPR050452">
    <property type="entry name" value="Metacaspase"/>
</dbReference>
<keyword evidence="2" id="KW-0053">Apoptosis</keyword>
<keyword evidence="3" id="KW-0788">Thiol protease</keyword>
<feature type="region of interest" description="Disordered" evidence="4">
    <location>
        <begin position="1"/>
        <end position="139"/>
    </location>
</feature>
<dbReference type="AlphaFoldDB" id="A0A9P3GP88"/>
<feature type="compositionally biased region" description="Basic residues" evidence="4">
    <location>
        <begin position="95"/>
        <end position="110"/>
    </location>
</feature>
<evidence type="ECO:0000256" key="3">
    <source>
        <dbReference type="ARBA" id="ARBA00022807"/>
    </source>
</evidence>
<comment type="caution">
    <text evidence="6">The sequence shown here is derived from an EMBL/GenBank/DDBJ whole genome shotgun (WGS) entry which is preliminary data.</text>
</comment>
<proteinExistence type="inferred from homology"/>
<feature type="compositionally biased region" description="Low complexity" evidence="4">
    <location>
        <begin position="127"/>
        <end position="139"/>
    </location>
</feature>
<feature type="compositionally biased region" description="Low complexity" evidence="4">
    <location>
        <begin position="50"/>
        <end position="60"/>
    </location>
</feature>
<name>A0A9P3GP88_9APHY</name>
<keyword evidence="3" id="KW-0378">Hydrolase</keyword>
<dbReference type="InterPro" id="IPR011600">
    <property type="entry name" value="Pept_C14_caspase"/>
</dbReference>
<reference evidence="6 7" key="1">
    <citation type="submission" date="2021-08" db="EMBL/GenBank/DDBJ databases">
        <title>Draft Genome Sequence of Phanerochaete sordida strain YK-624.</title>
        <authorList>
            <person name="Mori T."/>
            <person name="Dohra H."/>
            <person name="Suzuki T."/>
            <person name="Kawagishi H."/>
            <person name="Hirai H."/>
        </authorList>
    </citation>
    <scope>NUCLEOTIDE SEQUENCE [LARGE SCALE GENOMIC DNA]</scope>
    <source>
        <strain evidence="6 7">YK-624</strain>
    </source>
</reference>
<dbReference type="Proteomes" id="UP000703269">
    <property type="component" value="Unassembled WGS sequence"/>
</dbReference>
<evidence type="ECO:0000313" key="7">
    <source>
        <dbReference type="Proteomes" id="UP000703269"/>
    </source>
</evidence>
<dbReference type="GO" id="GO:0006508">
    <property type="term" value="P:proteolysis"/>
    <property type="evidence" value="ECO:0007669"/>
    <property type="project" value="InterPro"/>
</dbReference>
<evidence type="ECO:0000256" key="2">
    <source>
        <dbReference type="ARBA" id="ARBA00022703"/>
    </source>
</evidence>
<evidence type="ECO:0000259" key="5">
    <source>
        <dbReference type="Pfam" id="PF00656"/>
    </source>
</evidence>
<keyword evidence="3" id="KW-0645">Protease</keyword>
<dbReference type="PANTHER" id="PTHR48104">
    <property type="entry name" value="METACASPASE-4"/>
    <property type="match status" value="1"/>
</dbReference>
<accession>A0A9P3GP88</accession>
<dbReference type="Pfam" id="PF00656">
    <property type="entry name" value="Peptidase_C14"/>
    <property type="match status" value="1"/>
</dbReference>
<comment type="similarity">
    <text evidence="1">Belongs to the peptidase C14B family.</text>
</comment>
<dbReference type="PANTHER" id="PTHR48104:SF30">
    <property type="entry name" value="METACASPASE-1"/>
    <property type="match status" value="1"/>
</dbReference>
<evidence type="ECO:0000313" key="6">
    <source>
        <dbReference type="EMBL" id="GJE99037.1"/>
    </source>
</evidence>
<evidence type="ECO:0000256" key="4">
    <source>
        <dbReference type="SAM" id="MobiDB-lite"/>
    </source>
</evidence>
<feature type="domain" description="Peptidase C14 caspase" evidence="5">
    <location>
        <begin position="158"/>
        <end position="402"/>
    </location>
</feature>
<dbReference type="EMBL" id="BPQB01000099">
    <property type="protein sequence ID" value="GJE99037.1"/>
    <property type="molecule type" value="Genomic_DNA"/>
</dbReference>
<dbReference type="InterPro" id="IPR029030">
    <property type="entry name" value="Caspase-like_dom_sf"/>
</dbReference>
<dbReference type="SUPFAM" id="SSF52129">
    <property type="entry name" value="Caspase-like"/>
    <property type="match status" value="1"/>
</dbReference>
<gene>
    <name evidence="6" type="ORF">PsYK624_152750</name>
</gene>
<dbReference type="OrthoDB" id="3223806at2759"/>
<organism evidence="6 7">
    <name type="scientific">Phanerochaete sordida</name>
    <dbReference type="NCBI Taxonomy" id="48140"/>
    <lineage>
        <taxon>Eukaryota</taxon>
        <taxon>Fungi</taxon>
        <taxon>Dikarya</taxon>
        <taxon>Basidiomycota</taxon>
        <taxon>Agaricomycotina</taxon>
        <taxon>Agaricomycetes</taxon>
        <taxon>Polyporales</taxon>
        <taxon>Phanerochaetaceae</taxon>
        <taxon>Phanerochaete</taxon>
    </lineage>
</organism>
<dbReference type="GO" id="GO:0004197">
    <property type="term" value="F:cysteine-type endopeptidase activity"/>
    <property type="evidence" value="ECO:0007669"/>
    <property type="project" value="InterPro"/>
</dbReference>